<sequence length="114" mass="13088">SWCSWLSRQSNTLKVSGSSPGDAIFKHLPTMCRGDCLTRASVTEAAWKVFDRMPGFVTMKLMFDGYAKEQLDIGSCWKTFQNMQGLRVKQDSFIIVNKMHFQFVLKLRTLEQAE</sequence>
<dbReference type="Proteomes" id="UP001163823">
    <property type="component" value="Chromosome 14"/>
</dbReference>
<dbReference type="AlphaFoldDB" id="A0AAD7KRT9"/>
<feature type="non-terminal residue" evidence="1">
    <location>
        <position position="1"/>
    </location>
</feature>
<accession>A0AAD7KRT9</accession>
<protein>
    <submittedName>
        <fullName evidence="1">Uncharacterized protein</fullName>
    </submittedName>
</protein>
<keyword evidence="2" id="KW-1185">Reference proteome</keyword>
<name>A0AAD7KRT9_QUISA</name>
<evidence type="ECO:0000313" key="1">
    <source>
        <dbReference type="EMBL" id="KAJ7944874.1"/>
    </source>
</evidence>
<reference evidence="1" key="1">
    <citation type="journal article" date="2023" name="Science">
        <title>Elucidation of the pathway for biosynthesis of saponin adjuvants from the soapbark tree.</title>
        <authorList>
            <person name="Reed J."/>
            <person name="Orme A."/>
            <person name="El-Demerdash A."/>
            <person name="Owen C."/>
            <person name="Martin L.B.B."/>
            <person name="Misra R.C."/>
            <person name="Kikuchi S."/>
            <person name="Rejzek M."/>
            <person name="Martin A.C."/>
            <person name="Harkess A."/>
            <person name="Leebens-Mack J."/>
            <person name="Louveau T."/>
            <person name="Stephenson M.J."/>
            <person name="Osbourn A."/>
        </authorList>
    </citation>
    <scope>NUCLEOTIDE SEQUENCE</scope>
    <source>
        <strain evidence="1">S10</strain>
    </source>
</reference>
<evidence type="ECO:0000313" key="2">
    <source>
        <dbReference type="Proteomes" id="UP001163823"/>
    </source>
</evidence>
<dbReference type="EMBL" id="JARAOO010000014">
    <property type="protein sequence ID" value="KAJ7944874.1"/>
    <property type="molecule type" value="Genomic_DNA"/>
</dbReference>
<organism evidence="1 2">
    <name type="scientific">Quillaja saponaria</name>
    <name type="common">Soap bark tree</name>
    <dbReference type="NCBI Taxonomy" id="32244"/>
    <lineage>
        <taxon>Eukaryota</taxon>
        <taxon>Viridiplantae</taxon>
        <taxon>Streptophyta</taxon>
        <taxon>Embryophyta</taxon>
        <taxon>Tracheophyta</taxon>
        <taxon>Spermatophyta</taxon>
        <taxon>Magnoliopsida</taxon>
        <taxon>eudicotyledons</taxon>
        <taxon>Gunneridae</taxon>
        <taxon>Pentapetalae</taxon>
        <taxon>rosids</taxon>
        <taxon>fabids</taxon>
        <taxon>Fabales</taxon>
        <taxon>Quillajaceae</taxon>
        <taxon>Quillaja</taxon>
    </lineage>
</organism>
<comment type="caution">
    <text evidence="1">The sequence shown here is derived from an EMBL/GenBank/DDBJ whole genome shotgun (WGS) entry which is preliminary data.</text>
</comment>
<gene>
    <name evidence="1" type="ORF">O6P43_034204</name>
</gene>
<proteinExistence type="predicted"/>
<dbReference type="KEGG" id="qsa:O6P43_034204"/>